<comment type="caution">
    <text evidence="2">The sequence shown here is derived from an EMBL/GenBank/DDBJ whole genome shotgun (WGS) entry which is preliminary data.</text>
</comment>
<feature type="compositionally biased region" description="Basic and acidic residues" evidence="1">
    <location>
        <begin position="84"/>
        <end position="96"/>
    </location>
</feature>
<evidence type="ECO:0000313" key="3">
    <source>
        <dbReference type="Proteomes" id="UP000652761"/>
    </source>
</evidence>
<dbReference type="PANTHER" id="PTHR35111">
    <property type="entry name" value="F10A5.9-RELATED"/>
    <property type="match status" value="1"/>
</dbReference>
<reference evidence="2" key="1">
    <citation type="submission" date="2017-07" db="EMBL/GenBank/DDBJ databases">
        <title>Taro Niue Genome Assembly and Annotation.</title>
        <authorList>
            <person name="Atibalentja N."/>
            <person name="Keating K."/>
            <person name="Fields C.J."/>
        </authorList>
    </citation>
    <scope>NUCLEOTIDE SEQUENCE</scope>
    <source>
        <strain evidence="2">Niue_2</strain>
        <tissue evidence="2">Leaf</tissue>
    </source>
</reference>
<accession>A0A843U816</accession>
<dbReference type="EMBL" id="NMUH01000296">
    <property type="protein sequence ID" value="MQL76399.1"/>
    <property type="molecule type" value="Genomic_DNA"/>
</dbReference>
<sequence>MVICRGGSTQSGEALPDSRLDLRPKEEHLPFYADLRPPSFKFGAGVPSVIPASLTGARREARSSSPPGAGYNKIKISPFGGGRAEVRRGAPMEGRKRNGGTTCIPRRRRSHPRPSPASLLDRFREVVFRLIMMTAAASRGGGAQARARQGRRAHGGGGGRVHRSDSYRSEAVEDCIEFFKRSASGIDTKGEGVGEDAVTVVAFRPYQPCEA</sequence>
<evidence type="ECO:0000256" key="1">
    <source>
        <dbReference type="SAM" id="MobiDB-lite"/>
    </source>
</evidence>
<dbReference type="PANTHER" id="PTHR35111:SF1">
    <property type="entry name" value="OS04G0115900 PROTEIN"/>
    <property type="match status" value="1"/>
</dbReference>
<dbReference type="Proteomes" id="UP000652761">
    <property type="component" value="Unassembled WGS sequence"/>
</dbReference>
<dbReference type="AlphaFoldDB" id="A0A843U816"/>
<feature type="region of interest" description="Disordered" evidence="1">
    <location>
        <begin position="141"/>
        <end position="166"/>
    </location>
</feature>
<name>A0A843U816_COLES</name>
<keyword evidence="3" id="KW-1185">Reference proteome</keyword>
<feature type="region of interest" description="Disordered" evidence="1">
    <location>
        <begin position="57"/>
        <end position="118"/>
    </location>
</feature>
<protein>
    <submittedName>
        <fullName evidence="2">Uncharacterized protein</fullName>
    </submittedName>
</protein>
<proteinExistence type="predicted"/>
<organism evidence="2 3">
    <name type="scientific">Colocasia esculenta</name>
    <name type="common">Wild taro</name>
    <name type="synonym">Arum esculentum</name>
    <dbReference type="NCBI Taxonomy" id="4460"/>
    <lineage>
        <taxon>Eukaryota</taxon>
        <taxon>Viridiplantae</taxon>
        <taxon>Streptophyta</taxon>
        <taxon>Embryophyta</taxon>
        <taxon>Tracheophyta</taxon>
        <taxon>Spermatophyta</taxon>
        <taxon>Magnoliopsida</taxon>
        <taxon>Liliopsida</taxon>
        <taxon>Araceae</taxon>
        <taxon>Aroideae</taxon>
        <taxon>Colocasieae</taxon>
        <taxon>Colocasia</taxon>
    </lineage>
</organism>
<evidence type="ECO:0000313" key="2">
    <source>
        <dbReference type="EMBL" id="MQL76399.1"/>
    </source>
</evidence>
<gene>
    <name evidence="2" type="ORF">Taro_008799</name>
</gene>
<dbReference type="OrthoDB" id="773033at2759"/>